<dbReference type="AlphaFoldDB" id="A0A5N5HAE1"/>
<protein>
    <submittedName>
        <fullName evidence="2">Uncharacterized protein</fullName>
    </submittedName>
</protein>
<feature type="compositionally biased region" description="Low complexity" evidence="1">
    <location>
        <begin position="28"/>
        <end position="42"/>
    </location>
</feature>
<comment type="caution">
    <text evidence="2">The sequence shown here is derived from an EMBL/GenBank/DDBJ whole genome shotgun (WGS) entry which is preliminary data.</text>
</comment>
<sequence length="178" mass="20625">MYSDVCQPDDNDPRDEEPKQPQNDFRFSAKPSAANSAASPLSSLHLHRRCPTTPFPRLFPSRSGRLNRNRWRFWESEMLQNEALEEVKLLMMAAVPCRGSWTRFSVSSPRSGDAGLLDRLTCDARSCSMSEEQFYALINLEFVMDLIVLCRCFFNEIVYVFYKKKQINHQSIIYANDI</sequence>
<reference evidence="2 3" key="1">
    <citation type="submission" date="2019-09" db="EMBL/GenBank/DDBJ databases">
        <authorList>
            <person name="Ou C."/>
        </authorList>
    </citation>
    <scope>NUCLEOTIDE SEQUENCE [LARGE SCALE GENOMIC DNA]</scope>
    <source>
        <strain evidence="2">S2</strain>
        <tissue evidence="2">Leaf</tissue>
    </source>
</reference>
<evidence type="ECO:0000313" key="2">
    <source>
        <dbReference type="EMBL" id="KAB2624845.1"/>
    </source>
</evidence>
<keyword evidence="3" id="KW-1185">Reference proteome</keyword>
<feature type="region of interest" description="Disordered" evidence="1">
    <location>
        <begin position="1"/>
        <end position="42"/>
    </location>
</feature>
<name>A0A5N5HAE1_9ROSA</name>
<reference evidence="2 3" key="3">
    <citation type="submission" date="2019-11" db="EMBL/GenBank/DDBJ databases">
        <title>A de novo genome assembly of a pear dwarfing rootstock.</title>
        <authorList>
            <person name="Wang F."/>
            <person name="Wang J."/>
            <person name="Li S."/>
            <person name="Zhang Y."/>
            <person name="Fang M."/>
            <person name="Ma L."/>
            <person name="Zhao Y."/>
            <person name="Jiang S."/>
        </authorList>
    </citation>
    <scope>NUCLEOTIDE SEQUENCE [LARGE SCALE GENOMIC DNA]</scope>
    <source>
        <strain evidence="2">S2</strain>
        <tissue evidence="2">Leaf</tissue>
    </source>
</reference>
<proteinExistence type="predicted"/>
<gene>
    <name evidence="2" type="ORF">D8674_016505</name>
</gene>
<dbReference type="EMBL" id="SMOL01000160">
    <property type="protein sequence ID" value="KAB2624845.1"/>
    <property type="molecule type" value="Genomic_DNA"/>
</dbReference>
<reference evidence="3" key="2">
    <citation type="submission" date="2019-10" db="EMBL/GenBank/DDBJ databases">
        <title>A de novo genome assembly of a pear dwarfing rootstock.</title>
        <authorList>
            <person name="Wang F."/>
            <person name="Wang J."/>
            <person name="Li S."/>
            <person name="Zhang Y."/>
            <person name="Fang M."/>
            <person name="Ma L."/>
            <person name="Zhao Y."/>
            <person name="Jiang S."/>
        </authorList>
    </citation>
    <scope>NUCLEOTIDE SEQUENCE [LARGE SCALE GENOMIC DNA]</scope>
</reference>
<accession>A0A5N5HAE1</accession>
<dbReference type="Proteomes" id="UP000327157">
    <property type="component" value="Chromosome 16"/>
</dbReference>
<organism evidence="2 3">
    <name type="scientific">Pyrus ussuriensis x Pyrus communis</name>
    <dbReference type="NCBI Taxonomy" id="2448454"/>
    <lineage>
        <taxon>Eukaryota</taxon>
        <taxon>Viridiplantae</taxon>
        <taxon>Streptophyta</taxon>
        <taxon>Embryophyta</taxon>
        <taxon>Tracheophyta</taxon>
        <taxon>Spermatophyta</taxon>
        <taxon>Magnoliopsida</taxon>
        <taxon>eudicotyledons</taxon>
        <taxon>Gunneridae</taxon>
        <taxon>Pentapetalae</taxon>
        <taxon>rosids</taxon>
        <taxon>fabids</taxon>
        <taxon>Rosales</taxon>
        <taxon>Rosaceae</taxon>
        <taxon>Amygdaloideae</taxon>
        <taxon>Maleae</taxon>
        <taxon>Pyrus</taxon>
    </lineage>
</organism>
<evidence type="ECO:0000256" key="1">
    <source>
        <dbReference type="SAM" id="MobiDB-lite"/>
    </source>
</evidence>
<evidence type="ECO:0000313" key="3">
    <source>
        <dbReference type="Proteomes" id="UP000327157"/>
    </source>
</evidence>